<evidence type="ECO:0000313" key="3">
    <source>
        <dbReference type="Proteomes" id="UP000007887"/>
    </source>
</evidence>
<proteinExistence type="predicted"/>
<gene>
    <name evidence="2" type="ordered locus">SELR_pSRC200480</name>
</gene>
<dbReference type="EMBL" id="AP012293">
    <property type="protein sequence ID" value="BAL84582.1"/>
    <property type="molecule type" value="Genomic_DNA"/>
</dbReference>
<accession>I0GUZ5</accession>
<name>I0GUZ5_SELRL</name>
<dbReference type="GO" id="GO:0003824">
    <property type="term" value="F:catalytic activity"/>
    <property type="evidence" value="ECO:0007669"/>
    <property type="project" value="InterPro"/>
</dbReference>
<dbReference type="Pfam" id="PF03372">
    <property type="entry name" value="Exo_endo_phos"/>
    <property type="match status" value="1"/>
</dbReference>
<dbReference type="PATRIC" id="fig|927704.6.peg.3242"/>
<sequence>MMKIATWNVERLKHQTSLDKMISAIEAVQADILVLTETDERIKPNYRYSFHTQKLHGAPADYHMPGRYKDYAVANVYAATENRVSIYTNYPCAMQYETYDRYTALCIELETEAGNLLVYGTIIGIIGNRDESFKQDLLQQVGDFERLSKLGDICICGDFNCSFADNYYFTNFGRETLRASLTRNKISLLTGSQQECIDHIAISRNFLGVGNVTITEWNLDKSLSDHKGIVAEIKLNSDMRAEAFGMNLSEMGFRGLYRNFTILQLTERLKCAANEFPGANNAEYALVYGYIDHTAGLTLEILSLGNKSGDGFEFENGNNDIRSFIRVGAVKDCIFYNADNNEEYTPQYREKIEMLKGYTSSEDIEKIRDMTFLDTCRSAEYPDDVLVYLFKEGCKPEGCWVRVEKIAEPGLAGILLNEPDQNIGCHAGDMIQFGIQQLKDGTIVCFSNFD</sequence>
<dbReference type="Gene3D" id="3.60.10.10">
    <property type="entry name" value="Endonuclease/exonuclease/phosphatase"/>
    <property type="match status" value="1"/>
</dbReference>
<feature type="domain" description="Endonuclease/exonuclease/phosphatase" evidence="1">
    <location>
        <begin position="5"/>
        <end position="226"/>
    </location>
</feature>
<keyword evidence="2" id="KW-0614">Plasmid</keyword>
<dbReference type="KEGG" id="sri:SELR_pSRC200480"/>
<organism evidence="2 3">
    <name type="scientific">Selenomonas ruminantium subsp. lactilytica (strain NBRC 103574 / TAM6421)</name>
    <dbReference type="NCBI Taxonomy" id="927704"/>
    <lineage>
        <taxon>Bacteria</taxon>
        <taxon>Bacillati</taxon>
        <taxon>Bacillota</taxon>
        <taxon>Negativicutes</taxon>
        <taxon>Selenomonadales</taxon>
        <taxon>Selenomonadaceae</taxon>
        <taxon>Selenomonas</taxon>
    </lineage>
</organism>
<dbReference type="HOGENOM" id="CLU_608194_0_0_9"/>
<dbReference type="Proteomes" id="UP000007887">
    <property type="component" value="Plasmid pSRC2"/>
</dbReference>
<dbReference type="InterPro" id="IPR036691">
    <property type="entry name" value="Endo/exonu/phosph_ase_sf"/>
</dbReference>
<reference evidence="2 3" key="1">
    <citation type="submission" date="2011-10" db="EMBL/GenBank/DDBJ databases">
        <title>Whole genome sequence of Selenomonas ruminantium subsp. lactilytica TAM6421.</title>
        <authorList>
            <person name="Oguchi A."/>
            <person name="Ankai A."/>
            <person name="Kaneko J."/>
            <person name="Yamada-Narita S."/>
            <person name="Fukui S."/>
            <person name="Takahashi M."/>
            <person name="Onodera T."/>
            <person name="Kojima S."/>
            <person name="Fushimi T."/>
            <person name="Abe N."/>
            <person name="Kamio Y."/>
            <person name="Yamazaki S."/>
            <person name="Fujita N."/>
        </authorList>
    </citation>
    <scope>NUCLEOTIDE SEQUENCE [LARGE SCALE GENOMIC DNA]</scope>
    <source>
        <strain evidence="3">NBRC 103574 / TAM6421</strain>
        <plasmid evidence="2 3">pSRC2</plasmid>
    </source>
</reference>
<dbReference type="SUPFAM" id="SSF56219">
    <property type="entry name" value="DNase I-like"/>
    <property type="match status" value="1"/>
</dbReference>
<evidence type="ECO:0000259" key="1">
    <source>
        <dbReference type="Pfam" id="PF03372"/>
    </source>
</evidence>
<protein>
    <recommendedName>
        <fullName evidence="1">Endonuclease/exonuclease/phosphatase domain-containing protein</fullName>
    </recommendedName>
</protein>
<dbReference type="AlphaFoldDB" id="I0GUZ5"/>
<evidence type="ECO:0000313" key="2">
    <source>
        <dbReference type="EMBL" id="BAL84582.1"/>
    </source>
</evidence>
<geneLocation type="plasmid" evidence="2 3">
    <name>pSRC2</name>
</geneLocation>
<dbReference type="InterPro" id="IPR005135">
    <property type="entry name" value="Endo/exonuclease/phosphatase"/>
</dbReference>